<gene>
    <name evidence="2" type="ORF">IAC79_03430</name>
</gene>
<feature type="non-terminal residue" evidence="2">
    <location>
        <position position="159"/>
    </location>
</feature>
<dbReference type="InterPro" id="IPR029044">
    <property type="entry name" value="Nucleotide-diphossugar_trans"/>
</dbReference>
<evidence type="ECO:0000313" key="2">
    <source>
        <dbReference type="EMBL" id="HIV09149.1"/>
    </source>
</evidence>
<evidence type="ECO:0000259" key="1">
    <source>
        <dbReference type="Pfam" id="PF00535"/>
    </source>
</evidence>
<dbReference type="PANTHER" id="PTHR22916:SF3">
    <property type="entry name" value="UDP-GLCNAC:BETAGAL BETA-1,3-N-ACETYLGLUCOSAMINYLTRANSFERASE-LIKE PROTEIN 1"/>
    <property type="match status" value="1"/>
</dbReference>
<sequence>MDCDAKERKGSPLSFRVVVPAWQVAEYLGEALESVRVQPFGQWVCHVVDDGSVDETGAIADEFCRKDERFRVTHQRNAGVSAARNRALPEHGAEGEYLVFLDADDTLVPDCFAWMSEAIRQNHPDYFECGGGVKESYLMGRAVLEHFVRTKILYGYLWS</sequence>
<reference evidence="2" key="1">
    <citation type="submission" date="2020-10" db="EMBL/GenBank/DDBJ databases">
        <authorList>
            <person name="Gilroy R."/>
        </authorList>
    </citation>
    <scope>NUCLEOTIDE SEQUENCE</scope>
    <source>
        <strain evidence="2">35461</strain>
    </source>
</reference>
<dbReference type="SUPFAM" id="SSF53448">
    <property type="entry name" value="Nucleotide-diphospho-sugar transferases"/>
    <property type="match status" value="1"/>
</dbReference>
<dbReference type="Proteomes" id="UP000886845">
    <property type="component" value="Unassembled WGS sequence"/>
</dbReference>
<protein>
    <submittedName>
        <fullName evidence="2">Glycosyltransferase family 2 protein</fullName>
    </submittedName>
</protein>
<dbReference type="InterPro" id="IPR001173">
    <property type="entry name" value="Glyco_trans_2-like"/>
</dbReference>
<dbReference type="PANTHER" id="PTHR22916">
    <property type="entry name" value="GLYCOSYLTRANSFERASE"/>
    <property type="match status" value="1"/>
</dbReference>
<evidence type="ECO:0000313" key="3">
    <source>
        <dbReference type="Proteomes" id="UP000886845"/>
    </source>
</evidence>
<name>A0A9D1T2Y5_9BACT</name>
<accession>A0A9D1T2Y5</accession>
<dbReference type="CDD" id="cd00761">
    <property type="entry name" value="Glyco_tranf_GTA_type"/>
    <property type="match status" value="1"/>
</dbReference>
<comment type="caution">
    <text evidence="2">The sequence shown here is derived from an EMBL/GenBank/DDBJ whole genome shotgun (WGS) entry which is preliminary data.</text>
</comment>
<dbReference type="GO" id="GO:0016758">
    <property type="term" value="F:hexosyltransferase activity"/>
    <property type="evidence" value="ECO:0007669"/>
    <property type="project" value="UniProtKB-ARBA"/>
</dbReference>
<feature type="domain" description="Glycosyltransferase 2-like" evidence="1">
    <location>
        <begin position="17"/>
        <end position="126"/>
    </location>
</feature>
<dbReference type="Pfam" id="PF00535">
    <property type="entry name" value="Glycos_transf_2"/>
    <property type="match status" value="1"/>
</dbReference>
<dbReference type="EMBL" id="DVOR01000107">
    <property type="protein sequence ID" value="HIV09149.1"/>
    <property type="molecule type" value="Genomic_DNA"/>
</dbReference>
<organism evidence="2 3">
    <name type="scientific">Candidatus Spyradenecus faecavium</name>
    <dbReference type="NCBI Taxonomy" id="2840947"/>
    <lineage>
        <taxon>Bacteria</taxon>
        <taxon>Pseudomonadati</taxon>
        <taxon>Lentisphaerota</taxon>
        <taxon>Lentisphaeria</taxon>
        <taxon>Lentisphaerales</taxon>
        <taxon>Lentisphaeraceae</taxon>
        <taxon>Lentisphaeraceae incertae sedis</taxon>
        <taxon>Candidatus Spyradenecus</taxon>
    </lineage>
</organism>
<proteinExistence type="predicted"/>
<dbReference type="Gene3D" id="3.90.550.10">
    <property type="entry name" value="Spore Coat Polysaccharide Biosynthesis Protein SpsA, Chain A"/>
    <property type="match status" value="1"/>
</dbReference>
<reference evidence="2" key="2">
    <citation type="journal article" date="2021" name="PeerJ">
        <title>Extensive microbial diversity within the chicken gut microbiome revealed by metagenomics and culture.</title>
        <authorList>
            <person name="Gilroy R."/>
            <person name="Ravi A."/>
            <person name="Getino M."/>
            <person name="Pursley I."/>
            <person name="Horton D.L."/>
            <person name="Alikhan N.F."/>
            <person name="Baker D."/>
            <person name="Gharbi K."/>
            <person name="Hall N."/>
            <person name="Watson M."/>
            <person name="Adriaenssens E.M."/>
            <person name="Foster-Nyarko E."/>
            <person name="Jarju S."/>
            <person name="Secka A."/>
            <person name="Antonio M."/>
            <person name="Oren A."/>
            <person name="Chaudhuri R.R."/>
            <person name="La Ragione R."/>
            <person name="Hildebrand F."/>
            <person name="Pallen M.J."/>
        </authorList>
    </citation>
    <scope>NUCLEOTIDE SEQUENCE</scope>
    <source>
        <strain evidence="2">35461</strain>
    </source>
</reference>
<dbReference type="AlphaFoldDB" id="A0A9D1T2Y5"/>